<dbReference type="STRING" id="1650663.GCA_001486665_01352"/>
<dbReference type="OrthoDB" id="160261at2"/>
<dbReference type="AlphaFoldDB" id="A0A4R1QPQ5"/>
<sequence length="362" mass="39028">MNDSNAKTMYETVPAAAELNKVPGFDPLKFLRRTKDTLKLDLPYQKLWFRMAHPNGRMRLTALRITEQMAIFEAKVFLDRSDAEPFSMSTAQQTTQDSRDFVKAAQNEALSQALTDAGFGIQLISAGAQADLMEKSAGASVKKAAEPPAGPAECTAPPQEPHSAPQRADEPAEGKSPASPVETPQRAFEGEKAATATTAPSKENTASEPVKQHLPVEPAKKFDTLPVDASPKTEQPAAENEQADELPVRGNVTELPVQHTEESEPAAEPLQPEDGAAGAVDTAVDTPSYTKDTPMEDILQVMTLEQAQQVIVDDGICKGMTIAQVAEKRPVNLRYYLIPGKSKNNMVRAAAQLVLDSLQKAG</sequence>
<evidence type="ECO:0000313" key="2">
    <source>
        <dbReference type="EMBL" id="TCL55337.1"/>
    </source>
</evidence>
<evidence type="ECO:0000256" key="1">
    <source>
        <dbReference type="SAM" id="MobiDB-lite"/>
    </source>
</evidence>
<name>A0A4R1QPQ5_9FIRM</name>
<gene>
    <name evidence="2" type="ORF">EDD77_11767</name>
</gene>
<comment type="caution">
    <text evidence="2">The sequence shown here is derived from an EMBL/GenBank/DDBJ whole genome shotgun (WGS) entry which is preliminary data.</text>
</comment>
<accession>A0A4R1QPQ5</accession>
<dbReference type="EMBL" id="SLUM01000017">
    <property type="protein sequence ID" value="TCL55337.1"/>
    <property type="molecule type" value="Genomic_DNA"/>
</dbReference>
<evidence type="ECO:0000313" key="3">
    <source>
        <dbReference type="Proteomes" id="UP000295184"/>
    </source>
</evidence>
<feature type="region of interest" description="Disordered" evidence="1">
    <location>
        <begin position="139"/>
        <end position="280"/>
    </location>
</feature>
<feature type="compositionally biased region" description="Polar residues" evidence="1">
    <location>
        <begin position="195"/>
        <end position="207"/>
    </location>
</feature>
<dbReference type="Proteomes" id="UP000295184">
    <property type="component" value="Unassembled WGS sequence"/>
</dbReference>
<dbReference type="RefSeq" id="WP_058963804.1">
    <property type="nucleotide sequence ID" value="NZ_CABKVM010000015.1"/>
</dbReference>
<reference evidence="2 3" key="1">
    <citation type="submission" date="2019-03" db="EMBL/GenBank/DDBJ databases">
        <title>Genomic Encyclopedia of Type Strains, Phase IV (KMG-IV): sequencing the most valuable type-strain genomes for metagenomic binning, comparative biology and taxonomic classification.</title>
        <authorList>
            <person name="Goeker M."/>
        </authorList>
    </citation>
    <scope>NUCLEOTIDE SEQUENCE [LARGE SCALE GENOMIC DNA]</scope>
    <source>
        <strain evidence="2 3">DSM 100451</strain>
    </source>
</reference>
<organism evidence="2 3">
    <name type="scientific">Allofournierella massiliensis</name>
    <dbReference type="NCBI Taxonomy" id="1650663"/>
    <lineage>
        <taxon>Bacteria</taxon>
        <taxon>Bacillati</taxon>
        <taxon>Bacillota</taxon>
        <taxon>Clostridia</taxon>
        <taxon>Eubacteriales</taxon>
        <taxon>Oscillospiraceae</taxon>
        <taxon>Allofournierella</taxon>
    </lineage>
</organism>
<proteinExistence type="predicted"/>
<protein>
    <submittedName>
        <fullName evidence="2">Uncharacterized protein</fullName>
    </submittedName>
</protein>